<evidence type="ECO:0000256" key="4">
    <source>
        <dbReference type="ARBA" id="ARBA00022786"/>
    </source>
</evidence>
<dbReference type="InterPro" id="IPR017096">
    <property type="entry name" value="BTB-kelch_protein"/>
</dbReference>
<dbReference type="SMART" id="SM00875">
    <property type="entry name" value="BACK"/>
    <property type="match status" value="1"/>
</dbReference>
<dbReference type="Proteomes" id="UP000829354">
    <property type="component" value="Chromosome III"/>
</dbReference>
<dbReference type="SMART" id="SM00225">
    <property type="entry name" value="BTB"/>
    <property type="match status" value="1"/>
</dbReference>
<protein>
    <recommendedName>
        <fullName evidence="5">BTB domain-containing protein</fullName>
    </recommendedName>
</protein>
<accession>A0AAE9EP68</accession>
<dbReference type="PANTHER" id="PTHR24412:SF503">
    <property type="entry name" value="BTB DOMAIN-CONTAINING PROTEIN"/>
    <property type="match status" value="1"/>
</dbReference>
<dbReference type="PRINTS" id="PR00501">
    <property type="entry name" value="KELCHREPEAT"/>
</dbReference>
<name>A0AAE9EP68_CAEBR</name>
<dbReference type="SUPFAM" id="SSF54695">
    <property type="entry name" value="POZ domain"/>
    <property type="match status" value="1"/>
</dbReference>
<keyword evidence="3" id="KW-0677">Repeat</keyword>
<feature type="domain" description="BTB" evidence="5">
    <location>
        <begin position="56"/>
        <end position="123"/>
    </location>
</feature>
<evidence type="ECO:0000259" key="5">
    <source>
        <dbReference type="PROSITE" id="PS50097"/>
    </source>
</evidence>
<keyword evidence="4" id="KW-0833">Ubl conjugation pathway</keyword>
<dbReference type="Pfam" id="PF01344">
    <property type="entry name" value="Kelch_1"/>
    <property type="match status" value="2"/>
</dbReference>
<dbReference type="PANTHER" id="PTHR24412">
    <property type="entry name" value="KELCH PROTEIN"/>
    <property type="match status" value="1"/>
</dbReference>
<dbReference type="Gene3D" id="3.30.710.10">
    <property type="entry name" value="Potassium Channel Kv1.1, Chain A"/>
    <property type="match status" value="1"/>
</dbReference>
<dbReference type="InterPro" id="IPR006652">
    <property type="entry name" value="Kelch_1"/>
</dbReference>
<dbReference type="Pfam" id="PF24681">
    <property type="entry name" value="Kelch_KLHDC2_KLHL20_DRC7"/>
    <property type="match status" value="1"/>
</dbReference>
<organism evidence="6 7">
    <name type="scientific">Caenorhabditis briggsae</name>
    <dbReference type="NCBI Taxonomy" id="6238"/>
    <lineage>
        <taxon>Eukaryota</taxon>
        <taxon>Metazoa</taxon>
        <taxon>Ecdysozoa</taxon>
        <taxon>Nematoda</taxon>
        <taxon>Chromadorea</taxon>
        <taxon>Rhabditida</taxon>
        <taxon>Rhabditina</taxon>
        <taxon>Rhabditomorpha</taxon>
        <taxon>Rhabditoidea</taxon>
        <taxon>Rhabditidae</taxon>
        <taxon>Peloderinae</taxon>
        <taxon>Caenorhabditis</taxon>
    </lineage>
</organism>
<comment type="pathway">
    <text evidence="1">Protein modification; protein ubiquitination.</text>
</comment>
<reference evidence="6 7" key="1">
    <citation type="submission" date="2022-04" db="EMBL/GenBank/DDBJ databases">
        <title>Chromosome-level reference genomes for two strains of Caenorhabditis briggsae: an improved platform for comparative genomics.</title>
        <authorList>
            <person name="Stevens L."/>
            <person name="Andersen E."/>
        </authorList>
    </citation>
    <scope>NUCLEOTIDE SEQUENCE [LARGE SCALE GENOMIC DNA]</scope>
    <source>
        <strain evidence="6">VX34</strain>
        <tissue evidence="6">Whole-organism</tissue>
    </source>
</reference>
<keyword evidence="2" id="KW-0880">Kelch repeat</keyword>
<dbReference type="Gene3D" id="1.25.40.420">
    <property type="match status" value="1"/>
</dbReference>
<dbReference type="InterPro" id="IPR015915">
    <property type="entry name" value="Kelch-typ_b-propeller"/>
</dbReference>
<evidence type="ECO:0000313" key="7">
    <source>
        <dbReference type="Proteomes" id="UP000829354"/>
    </source>
</evidence>
<dbReference type="Pfam" id="PF00651">
    <property type="entry name" value="BTB"/>
    <property type="match status" value="1"/>
</dbReference>
<evidence type="ECO:0000313" key="6">
    <source>
        <dbReference type="EMBL" id="UMM25653.1"/>
    </source>
</evidence>
<evidence type="ECO:0000256" key="1">
    <source>
        <dbReference type="ARBA" id="ARBA00004906"/>
    </source>
</evidence>
<dbReference type="PIRSF" id="PIRSF037037">
    <property type="entry name" value="Kelch-like_protein_gigaxonin"/>
    <property type="match status" value="1"/>
</dbReference>
<dbReference type="EMBL" id="CP092622">
    <property type="protein sequence ID" value="UMM25653.1"/>
    <property type="molecule type" value="Genomic_DNA"/>
</dbReference>
<evidence type="ECO:0000256" key="2">
    <source>
        <dbReference type="ARBA" id="ARBA00022441"/>
    </source>
</evidence>
<gene>
    <name evidence="6" type="ORF">L5515_005385</name>
</gene>
<dbReference type="Gene3D" id="2.120.10.80">
    <property type="entry name" value="Kelch-type beta propeller"/>
    <property type="match status" value="1"/>
</dbReference>
<dbReference type="AlphaFoldDB" id="A0AAE9EP68"/>
<dbReference type="SMART" id="SM00612">
    <property type="entry name" value="Kelch"/>
    <property type="match status" value="5"/>
</dbReference>
<dbReference type="SUPFAM" id="SSF117281">
    <property type="entry name" value="Kelch motif"/>
    <property type="match status" value="1"/>
</dbReference>
<dbReference type="PROSITE" id="PS50097">
    <property type="entry name" value="BTB"/>
    <property type="match status" value="1"/>
</dbReference>
<keyword evidence="7" id="KW-1185">Reference proteome</keyword>
<proteinExistence type="predicted"/>
<dbReference type="InterPro" id="IPR011333">
    <property type="entry name" value="SKP1/BTB/POZ_sf"/>
</dbReference>
<dbReference type="InterPro" id="IPR011705">
    <property type="entry name" value="BACK"/>
</dbReference>
<dbReference type="Pfam" id="PF07707">
    <property type="entry name" value="BACK"/>
    <property type="match status" value="1"/>
</dbReference>
<dbReference type="FunFam" id="1.25.40.420:FF:000001">
    <property type="entry name" value="Kelch-like family member 12"/>
    <property type="match status" value="1"/>
</dbReference>
<sequence length="537" mass="60803">MGEIEEPNITELVDRIGRIPLCTDDDYDFQKLEILDEMYRKSYEIFNEMRSKCQLCDVALVVESRKLSAHKVILAATIPYFRGMFTLDMMEASMKEIKIEDMNYETVDALLSFAYTGELRISTSNVQSIMLGANFFQMQEVVQHCGDFLITRLHPSNALSIRDFCKLMNVDRNVTNKTEDFIQKHFTSVAKDEDFKKLSLEDTVILLDSDNLYVDSEEQIFNAAMEWLKYDKTRHQDAAKILLCVRLPLLSPTFLSSAVATNSIIKKDIPCRDLKKWSSIEGVTTLRTRVGVAVHKRQVYAIGGFNGQDRMDLVEKFDYDTLNWVKLSPLNRKRSALAAAFVSNRLYVCGGYDGNHSLSTMEIYDINKNIWEPGPPMENQRSAAGVTVLGKHIYVCGGHDGMQIFGSVERLDTESQQWERIPSMIQQRCRFGAATYKGKIYVAGGYDGTSFLKSVEVYDPIEKEWAPCSAMNMRRSRVSLVATNEGLFAVAGFDGENNLCSMEQYDETTDQWTISTPLTCHEGGVGVGVIPMPPHML</sequence>
<evidence type="ECO:0000256" key="3">
    <source>
        <dbReference type="ARBA" id="ARBA00022737"/>
    </source>
</evidence>
<dbReference type="InterPro" id="IPR000210">
    <property type="entry name" value="BTB/POZ_dom"/>
</dbReference>